<name>A0A183L5Z6_9TREM</name>
<dbReference type="AlphaFoldDB" id="A0A183L5Z6"/>
<evidence type="ECO:0000313" key="2">
    <source>
        <dbReference type="Proteomes" id="UP000279833"/>
    </source>
</evidence>
<dbReference type="EMBL" id="UZAK01050607">
    <property type="protein sequence ID" value="VDP80108.1"/>
    <property type="molecule type" value="Genomic_DNA"/>
</dbReference>
<reference evidence="3" key="1">
    <citation type="submission" date="2016-06" db="UniProtKB">
        <authorList>
            <consortium name="WormBaseParasite"/>
        </authorList>
    </citation>
    <scope>IDENTIFICATION</scope>
</reference>
<proteinExistence type="predicted"/>
<keyword evidence="2" id="KW-1185">Reference proteome</keyword>
<evidence type="ECO:0000313" key="3">
    <source>
        <dbReference type="WBParaSite" id="SCUD_0002276701-mRNA-1"/>
    </source>
</evidence>
<gene>
    <name evidence="1" type="ORF">SCUD_LOCUS22765</name>
</gene>
<organism evidence="3">
    <name type="scientific">Schistosoma curassoni</name>
    <dbReference type="NCBI Taxonomy" id="6186"/>
    <lineage>
        <taxon>Eukaryota</taxon>
        <taxon>Metazoa</taxon>
        <taxon>Spiralia</taxon>
        <taxon>Lophotrochozoa</taxon>
        <taxon>Platyhelminthes</taxon>
        <taxon>Trematoda</taxon>
        <taxon>Digenea</taxon>
        <taxon>Strigeidida</taxon>
        <taxon>Schistosomatoidea</taxon>
        <taxon>Schistosomatidae</taxon>
        <taxon>Schistosoma</taxon>
    </lineage>
</organism>
<protein>
    <submittedName>
        <fullName evidence="3">C2H2-type domain-containing protein</fullName>
    </submittedName>
</protein>
<dbReference type="Proteomes" id="UP000279833">
    <property type="component" value="Unassembled WGS sequence"/>
</dbReference>
<dbReference type="STRING" id="6186.A0A183L5Z6"/>
<accession>A0A183L5Z6</accession>
<dbReference type="WBParaSite" id="SCUD_0002276701-mRNA-1">
    <property type="protein sequence ID" value="SCUD_0002276701-mRNA-1"/>
    <property type="gene ID" value="SCUD_0002276701"/>
</dbReference>
<reference evidence="1 2" key="2">
    <citation type="submission" date="2018-11" db="EMBL/GenBank/DDBJ databases">
        <authorList>
            <consortium name="Pathogen Informatics"/>
        </authorList>
    </citation>
    <scope>NUCLEOTIDE SEQUENCE [LARGE SCALE GENOMIC DNA]</scope>
    <source>
        <strain evidence="1">Dakar</strain>
        <strain evidence="2">Dakar, Senegal</strain>
    </source>
</reference>
<sequence>MVSFIIHLQTVHFFTVPDEINNNICKYGSTRNNKINFNNLTMSSKLINLSTLYSSLSMSTISVSYSLPDNIAVYIKPEEIPCWKCSVCNAHFITINHLDLHMAQVSFSLFIHCSYWVCKFLCCRSLIISTDVIETSVLYDHSLPTSTFDVQCFSVLSWKKSKIYQTKTWFQSIKSLTFGLSHDVR</sequence>
<evidence type="ECO:0000313" key="1">
    <source>
        <dbReference type="EMBL" id="VDP80108.1"/>
    </source>
</evidence>